<evidence type="ECO:0000256" key="6">
    <source>
        <dbReference type="HAMAP-Rule" id="MF_02040"/>
    </source>
</evidence>
<dbReference type="SUPFAM" id="SSF117916">
    <property type="entry name" value="Fe-S cluster assembly (FSCA) domain-like"/>
    <property type="match status" value="1"/>
</dbReference>
<comment type="caution">
    <text evidence="8">The sequence shown here is derived from an EMBL/GenBank/DDBJ whole genome shotgun (WGS) entry which is preliminary data.</text>
</comment>
<keyword evidence="2 6" id="KW-0547">Nucleotide-binding</keyword>
<dbReference type="GO" id="GO:0046872">
    <property type="term" value="F:metal ion binding"/>
    <property type="evidence" value="ECO:0007669"/>
    <property type="project" value="UniProtKB-KW"/>
</dbReference>
<protein>
    <recommendedName>
        <fullName evidence="6">Iron-sulfur cluster carrier protein</fullName>
    </recommendedName>
</protein>
<keyword evidence="4 6" id="KW-0408">Iron</keyword>
<comment type="similarity">
    <text evidence="6">Belongs to the Mrp/NBP35 ATP-binding proteins family.</text>
</comment>
<dbReference type="PANTHER" id="PTHR42961">
    <property type="entry name" value="IRON-SULFUR PROTEIN NUBPL"/>
    <property type="match status" value="1"/>
</dbReference>
<keyword evidence="1 6" id="KW-0479">Metal-binding</keyword>
<dbReference type="EMBL" id="JAFREP010000015">
    <property type="protein sequence ID" value="MBO1320118.1"/>
    <property type="molecule type" value="Genomic_DNA"/>
</dbReference>
<keyword evidence="5 6" id="KW-0411">Iron-sulfur</keyword>
<name>A0A8J7U382_9BACT</name>
<feature type="domain" description="MIP18 family-like" evidence="7">
    <location>
        <begin position="15"/>
        <end position="84"/>
    </location>
</feature>
<comment type="function">
    <text evidence="6">Binds and transfers iron-sulfur (Fe-S) clusters to target apoproteins. Can hydrolyze ATP.</text>
</comment>
<dbReference type="GO" id="GO:0005524">
    <property type="term" value="F:ATP binding"/>
    <property type="evidence" value="ECO:0007669"/>
    <property type="project" value="UniProtKB-UniRule"/>
</dbReference>
<keyword evidence="3 6" id="KW-0067">ATP-binding</keyword>
<keyword evidence="6" id="KW-0378">Hydrolase</keyword>
<keyword evidence="9" id="KW-1185">Reference proteome</keyword>
<dbReference type="InterPro" id="IPR019591">
    <property type="entry name" value="Mrp/NBP35_ATP-bd"/>
</dbReference>
<dbReference type="InterPro" id="IPR033756">
    <property type="entry name" value="YlxH/NBP35"/>
</dbReference>
<feature type="binding site" evidence="6">
    <location>
        <begin position="112"/>
        <end position="119"/>
    </location>
    <ligand>
        <name>ATP</name>
        <dbReference type="ChEBI" id="CHEBI:30616"/>
    </ligand>
</feature>
<evidence type="ECO:0000313" key="9">
    <source>
        <dbReference type="Proteomes" id="UP000664417"/>
    </source>
</evidence>
<dbReference type="GO" id="GO:0016226">
    <property type="term" value="P:iron-sulfur cluster assembly"/>
    <property type="evidence" value="ECO:0007669"/>
    <property type="project" value="InterPro"/>
</dbReference>
<dbReference type="InterPro" id="IPR044304">
    <property type="entry name" value="NUBPL-like"/>
</dbReference>
<dbReference type="Pfam" id="PF01883">
    <property type="entry name" value="FeS_assembly_P"/>
    <property type="match status" value="1"/>
</dbReference>
<dbReference type="CDD" id="cd02037">
    <property type="entry name" value="Mrp_NBP35"/>
    <property type="match status" value="1"/>
</dbReference>
<accession>A0A8J7U382</accession>
<dbReference type="Gene3D" id="3.30.300.130">
    <property type="entry name" value="Fe-S cluster assembly (FSCA)"/>
    <property type="match status" value="1"/>
</dbReference>
<evidence type="ECO:0000256" key="4">
    <source>
        <dbReference type="ARBA" id="ARBA00023004"/>
    </source>
</evidence>
<evidence type="ECO:0000259" key="7">
    <source>
        <dbReference type="Pfam" id="PF01883"/>
    </source>
</evidence>
<sequence length="366" mass="39577">MIFGRFRKKQATVTEAQVLDALKQVIDPDLHRDIVSLGFIKNLVIDGDTVAFDVELTTPACPVKEQLQKQCEEVVRALGVTKVKVTMTARVRNAPGRRQIPGVRNVIAVTSGKGGVGKSTVSINLALALLRRGARVALLDCDIYGPSLPDLVGFTRPVRQLGDGSFKPHQVYGMNVMSMGFLLDGDQSATMRGPMLHRFVQQFLFNVAWGDTDYLVLDLPPGTGDIQLSLTQNTPINAGIVVTTPQKAALLDARKGVEMFAKVDVPVLGFIENMSYYLCGKCDKEHHLFGSGGGQALADEYQLPLLARLPLDPTINDDAGEGVPVILRQKEGPYLTAFGNLAGRVAAELGKRSVGWAVPSPQAFEV</sequence>
<dbReference type="PANTHER" id="PTHR42961:SF2">
    <property type="entry name" value="IRON-SULFUR PROTEIN NUBPL"/>
    <property type="match status" value="1"/>
</dbReference>
<comment type="subunit">
    <text evidence="6">Homodimer.</text>
</comment>
<dbReference type="HAMAP" id="MF_02040">
    <property type="entry name" value="Mrp_NBP35"/>
    <property type="match status" value="1"/>
</dbReference>
<evidence type="ECO:0000256" key="5">
    <source>
        <dbReference type="ARBA" id="ARBA00023014"/>
    </source>
</evidence>
<evidence type="ECO:0000256" key="2">
    <source>
        <dbReference type="ARBA" id="ARBA00022741"/>
    </source>
</evidence>
<dbReference type="GO" id="GO:0051539">
    <property type="term" value="F:4 iron, 4 sulfur cluster binding"/>
    <property type="evidence" value="ECO:0007669"/>
    <property type="project" value="TreeGrafter"/>
</dbReference>
<dbReference type="InterPro" id="IPR034904">
    <property type="entry name" value="FSCA_dom_sf"/>
</dbReference>
<evidence type="ECO:0000256" key="3">
    <source>
        <dbReference type="ARBA" id="ARBA00022840"/>
    </source>
</evidence>
<dbReference type="Pfam" id="PF10609">
    <property type="entry name" value="ParA"/>
    <property type="match status" value="1"/>
</dbReference>
<dbReference type="FunFam" id="3.40.50.300:FF:001119">
    <property type="entry name" value="Iron-sulfur cluster carrier protein"/>
    <property type="match status" value="1"/>
</dbReference>
<dbReference type="GO" id="GO:0140663">
    <property type="term" value="F:ATP-dependent FeS chaperone activity"/>
    <property type="evidence" value="ECO:0007669"/>
    <property type="project" value="InterPro"/>
</dbReference>
<organism evidence="8 9">
    <name type="scientific">Acanthopleuribacter pedis</name>
    <dbReference type="NCBI Taxonomy" id="442870"/>
    <lineage>
        <taxon>Bacteria</taxon>
        <taxon>Pseudomonadati</taxon>
        <taxon>Acidobacteriota</taxon>
        <taxon>Holophagae</taxon>
        <taxon>Acanthopleuribacterales</taxon>
        <taxon>Acanthopleuribacteraceae</taxon>
        <taxon>Acanthopleuribacter</taxon>
    </lineage>
</organism>
<dbReference type="RefSeq" id="WP_207860069.1">
    <property type="nucleotide sequence ID" value="NZ_JAFREP010000015.1"/>
</dbReference>
<reference evidence="8" key="1">
    <citation type="submission" date="2021-03" db="EMBL/GenBank/DDBJ databases">
        <authorList>
            <person name="Wang G."/>
        </authorList>
    </citation>
    <scope>NUCLEOTIDE SEQUENCE</scope>
    <source>
        <strain evidence="8">KCTC 12899</strain>
    </source>
</reference>
<proteinExistence type="inferred from homology"/>
<dbReference type="AlphaFoldDB" id="A0A8J7U382"/>
<dbReference type="SUPFAM" id="SSF52540">
    <property type="entry name" value="P-loop containing nucleoside triphosphate hydrolases"/>
    <property type="match status" value="1"/>
</dbReference>
<evidence type="ECO:0000256" key="1">
    <source>
        <dbReference type="ARBA" id="ARBA00022723"/>
    </source>
</evidence>
<dbReference type="Proteomes" id="UP000664417">
    <property type="component" value="Unassembled WGS sequence"/>
</dbReference>
<dbReference type="GO" id="GO:0016887">
    <property type="term" value="F:ATP hydrolysis activity"/>
    <property type="evidence" value="ECO:0007669"/>
    <property type="project" value="UniProtKB-UniRule"/>
</dbReference>
<evidence type="ECO:0000313" key="8">
    <source>
        <dbReference type="EMBL" id="MBO1320118.1"/>
    </source>
</evidence>
<gene>
    <name evidence="8" type="ORF">J3U88_16705</name>
</gene>
<dbReference type="InterPro" id="IPR027417">
    <property type="entry name" value="P-loop_NTPase"/>
</dbReference>
<dbReference type="InterPro" id="IPR002744">
    <property type="entry name" value="MIP18-like"/>
</dbReference>
<dbReference type="Gene3D" id="3.40.50.300">
    <property type="entry name" value="P-loop containing nucleotide triphosphate hydrolases"/>
    <property type="match status" value="1"/>
</dbReference>